<feature type="compositionally biased region" description="Basic and acidic residues" evidence="4">
    <location>
        <begin position="97"/>
        <end position="106"/>
    </location>
</feature>
<dbReference type="Pfam" id="PF00385">
    <property type="entry name" value="Chromo"/>
    <property type="match status" value="1"/>
</dbReference>
<dbReference type="InterPro" id="IPR051219">
    <property type="entry name" value="Heterochromatin_chromo-domain"/>
</dbReference>
<keyword evidence="7" id="KW-1185">Reference proteome</keyword>
<evidence type="ECO:0000313" key="6">
    <source>
        <dbReference type="EMBL" id="RBR14141.1"/>
    </source>
</evidence>
<reference evidence="6 7" key="1">
    <citation type="submission" date="2018-06" db="EMBL/GenBank/DDBJ databases">
        <title>Fusarium incarnatum-equiseti species complex species 28.</title>
        <authorList>
            <person name="Gardiner D.M."/>
        </authorList>
    </citation>
    <scope>NUCLEOTIDE SEQUENCE [LARGE SCALE GENOMIC DNA]</scope>
    <source>
        <strain evidence="6 7">FIESC_28</strain>
    </source>
</reference>
<evidence type="ECO:0000256" key="1">
    <source>
        <dbReference type="ARBA" id="ARBA00004123"/>
    </source>
</evidence>
<feature type="compositionally biased region" description="Polar residues" evidence="4">
    <location>
        <begin position="51"/>
        <end position="62"/>
    </location>
</feature>
<dbReference type="PANTHER" id="PTHR22812">
    <property type="entry name" value="CHROMOBOX PROTEIN"/>
    <property type="match status" value="1"/>
</dbReference>
<sequence>MPQVKRTPTVFFARDKLPFEGFDDLRQSIEDDEPLVKIVSDIMDVERNSEDSMTPSLDNQAKITLGEKRPLSPDEEVPEETPKKKPGRPAKRQRRTVVKEAVEPRRSARLSSVASSAKEEKRTPTPTPTKRGRGRPPTKKRGTVVVQVPEVSPSTERSSARLLAKSKRSDESDAESETEWEVEKIMDSGIDGPTGVHLYLVKWKGFSMKECTWEPKKNLGNCHKLIREFEEKH</sequence>
<gene>
    <name evidence="6" type="ORF">FIESC28_07832</name>
</gene>
<dbReference type="InterPro" id="IPR023779">
    <property type="entry name" value="Chromodomain_CS"/>
</dbReference>
<feature type="region of interest" description="Disordered" evidence="4">
    <location>
        <begin position="47"/>
        <end position="179"/>
    </location>
</feature>
<dbReference type="RefSeq" id="XP_031013951.1">
    <property type="nucleotide sequence ID" value="XM_031161972.1"/>
</dbReference>
<dbReference type="InterPro" id="IPR023780">
    <property type="entry name" value="Chromo_domain"/>
</dbReference>
<dbReference type="OrthoDB" id="433924at2759"/>
<organism evidence="6 7">
    <name type="scientific">Fusarium coffeatum</name>
    <dbReference type="NCBI Taxonomy" id="231269"/>
    <lineage>
        <taxon>Eukaryota</taxon>
        <taxon>Fungi</taxon>
        <taxon>Dikarya</taxon>
        <taxon>Ascomycota</taxon>
        <taxon>Pezizomycotina</taxon>
        <taxon>Sordariomycetes</taxon>
        <taxon>Hypocreomycetidae</taxon>
        <taxon>Hypocreales</taxon>
        <taxon>Nectriaceae</taxon>
        <taxon>Fusarium</taxon>
        <taxon>Fusarium incarnatum-equiseti species complex</taxon>
    </lineage>
</organism>
<feature type="compositionally biased region" description="Basic residues" evidence="4">
    <location>
        <begin position="130"/>
        <end position="142"/>
    </location>
</feature>
<dbReference type="CDD" id="cd00024">
    <property type="entry name" value="CD_CSD"/>
    <property type="match status" value="1"/>
</dbReference>
<evidence type="ECO:0000256" key="4">
    <source>
        <dbReference type="SAM" id="MobiDB-lite"/>
    </source>
</evidence>
<dbReference type="Gene3D" id="2.40.50.40">
    <property type="match status" value="1"/>
</dbReference>
<comment type="caution">
    <text evidence="6">The sequence shown here is derived from an EMBL/GenBank/DDBJ whole genome shotgun (WGS) entry which is preliminary data.</text>
</comment>
<accession>A0A366RAG9</accession>
<evidence type="ECO:0000259" key="5">
    <source>
        <dbReference type="PROSITE" id="PS50013"/>
    </source>
</evidence>
<evidence type="ECO:0000256" key="2">
    <source>
        <dbReference type="ARBA" id="ARBA00011353"/>
    </source>
</evidence>
<dbReference type="GO" id="GO:0005634">
    <property type="term" value="C:nucleus"/>
    <property type="evidence" value="ECO:0007669"/>
    <property type="project" value="UniProtKB-SubCell"/>
</dbReference>
<dbReference type="PROSITE" id="PS50013">
    <property type="entry name" value="CHROMO_2"/>
    <property type="match status" value="1"/>
</dbReference>
<feature type="domain" description="Chromo" evidence="5">
    <location>
        <begin position="180"/>
        <end position="233"/>
    </location>
</feature>
<dbReference type="PROSITE" id="PS00598">
    <property type="entry name" value="CHROMO_1"/>
    <property type="match status" value="1"/>
</dbReference>
<name>A0A366RAG9_9HYPO</name>
<comment type="subcellular location">
    <subcellularLocation>
        <location evidence="1">Nucleus</location>
    </subcellularLocation>
</comment>
<dbReference type="SMART" id="SM00298">
    <property type="entry name" value="CHROMO"/>
    <property type="match status" value="1"/>
</dbReference>
<comment type="subunit">
    <text evidence="2">Component of the NuA4 histone acetyltransferase complex.</text>
</comment>
<evidence type="ECO:0000256" key="3">
    <source>
        <dbReference type="ARBA" id="ARBA00023242"/>
    </source>
</evidence>
<dbReference type="InterPro" id="IPR016197">
    <property type="entry name" value="Chromo-like_dom_sf"/>
</dbReference>
<proteinExistence type="predicted"/>
<feature type="compositionally biased region" description="Basic residues" evidence="4">
    <location>
        <begin position="84"/>
        <end position="96"/>
    </location>
</feature>
<dbReference type="EMBL" id="QKXC01000170">
    <property type="protein sequence ID" value="RBR14141.1"/>
    <property type="molecule type" value="Genomic_DNA"/>
</dbReference>
<dbReference type="GeneID" id="41997268"/>
<dbReference type="SUPFAM" id="SSF54160">
    <property type="entry name" value="Chromo domain-like"/>
    <property type="match status" value="1"/>
</dbReference>
<evidence type="ECO:0000313" key="7">
    <source>
        <dbReference type="Proteomes" id="UP000253153"/>
    </source>
</evidence>
<dbReference type="Proteomes" id="UP000253153">
    <property type="component" value="Unassembled WGS sequence"/>
</dbReference>
<dbReference type="InterPro" id="IPR000953">
    <property type="entry name" value="Chromo/chromo_shadow_dom"/>
</dbReference>
<dbReference type="AlphaFoldDB" id="A0A366RAG9"/>
<keyword evidence="3" id="KW-0539">Nucleus</keyword>
<dbReference type="GO" id="GO:0006338">
    <property type="term" value="P:chromatin remodeling"/>
    <property type="evidence" value="ECO:0007669"/>
    <property type="project" value="UniProtKB-ARBA"/>
</dbReference>
<protein>
    <recommendedName>
        <fullName evidence="5">Chromo domain-containing protein</fullName>
    </recommendedName>
</protein>